<dbReference type="GeneTree" id="ENSGT01010000229885"/>
<reference evidence="1" key="2">
    <citation type="submission" date="2025-09" db="UniProtKB">
        <authorList>
            <consortium name="Ensembl"/>
        </authorList>
    </citation>
    <scope>IDENTIFICATION</scope>
</reference>
<dbReference type="PANTHER" id="PTHR31698:SF8">
    <property type="entry name" value="LYSOZYME G-RELATED"/>
    <property type="match status" value="1"/>
</dbReference>
<sequence length="161" mass="18251">PCTIRLVDITEASVSGRKTRCDCVRRKSRMSDDDKNDVMKYKAIIKKVGGKYEIDPAIICGIISRVPRWESNTGQEWLGGPWNVLWAYVDVTTNGGNHTTKGEWGGQEHLKQGTQILINTKEQQLKGTFDTSWTNQIMDGYTTQKDYPVMLPKLNTLHNGY</sequence>
<proteinExistence type="predicted"/>
<dbReference type="Ensembl" id="ENSOKIT00005003540.1">
    <property type="protein sequence ID" value="ENSOKIP00005003370.1"/>
    <property type="gene ID" value="ENSOKIG00005001554.1"/>
</dbReference>
<dbReference type="Proteomes" id="UP000694557">
    <property type="component" value="Unassembled WGS sequence"/>
</dbReference>
<accession>A0A8C7CBL8</accession>
<evidence type="ECO:0000313" key="2">
    <source>
        <dbReference type="Proteomes" id="UP000694557"/>
    </source>
</evidence>
<dbReference type="GO" id="GO:0050830">
    <property type="term" value="P:defense response to Gram-positive bacterium"/>
    <property type="evidence" value="ECO:0007669"/>
    <property type="project" value="TreeGrafter"/>
</dbReference>
<dbReference type="AlphaFoldDB" id="A0A8C7CBL8"/>
<reference evidence="1" key="1">
    <citation type="submission" date="2025-08" db="UniProtKB">
        <authorList>
            <consortium name="Ensembl"/>
        </authorList>
    </citation>
    <scope>IDENTIFICATION</scope>
</reference>
<protein>
    <submittedName>
        <fullName evidence="1">Uncharacterized protein</fullName>
    </submittedName>
</protein>
<dbReference type="Gene3D" id="1.10.530.10">
    <property type="match status" value="1"/>
</dbReference>
<dbReference type="PANTHER" id="PTHR31698">
    <property type="entry name" value="LYSOZYME G FAMILY MEMBER"/>
    <property type="match status" value="1"/>
</dbReference>
<organism evidence="1 2">
    <name type="scientific">Oncorhynchus kisutch</name>
    <name type="common">Coho salmon</name>
    <name type="synonym">Salmo kisutch</name>
    <dbReference type="NCBI Taxonomy" id="8019"/>
    <lineage>
        <taxon>Eukaryota</taxon>
        <taxon>Metazoa</taxon>
        <taxon>Chordata</taxon>
        <taxon>Craniata</taxon>
        <taxon>Vertebrata</taxon>
        <taxon>Euteleostomi</taxon>
        <taxon>Actinopterygii</taxon>
        <taxon>Neopterygii</taxon>
        <taxon>Teleostei</taxon>
        <taxon>Protacanthopterygii</taxon>
        <taxon>Salmoniformes</taxon>
        <taxon>Salmonidae</taxon>
        <taxon>Salmoninae</taxon>
        <taxon>Oncorhynchus</taxon>
    </lineage>
</organism>
<keyword evidence="2" id="KW-1185">Reference proteome</keyword>
<name>A0A8C7CBL8_ONCKI</name>
<evidence type="ECO:0000313" key="1">
    <source>
        <dbReference type="Ensembl" id="ENSOKIP00005003370.1"/>
    </source>
</evidence>
<dbReference type="GO" id="GO:0005576">
    <property type="term" value="C:extracellular region"/>
    <property type="evidence" value="ECO:0007669"/>
    <property type="project" value="TreeGrafter"/>
</dbReference>
<dbReference type="GO" id="GO:0003796">
    <property type="term" value="F:lysozyme activity"/>
    <property type="evidence" value="ECO:0007669"/>
    <property type="project" value="TreeGrafter"/>
</dbReference>